<accession>A0ABU3Y3C7</accession>
<feature type="signal peptide" evidence="1">
    <location>
        <begin position="1"/>
        <end position="18"/>
    </location>
</feature>
<dbReference type="RefSeq" id="WP_317225117.1">
    <property type="nucleotide sequence ID" value="NZ_JAWJEJ010000001.1"/>
</dbReference>
<sequence>MKYAILLAAMAWAVPAMAQTPPAVPAAQVQRTSAPTRILFIGNSFTYGSHSAVRNYRAASVTDLNGLGYGGVPALFKLFTQQAGLNYAVSHELRGGATLGFHLAERRAQWERPWDVVVLQDLSTYTRETPGNPASHIRDAGAIAALLTRANPRVRIELMATWSRADLVYRPGSRWSGTPIARMAEDLRKGTDAARRASPDIDGVIPVGQAWNRAFANRVADPNPYDGIAFGQLDLWGHDQFHASTAGYYLEALVVFGRIIGRDPRSLGAQEKAADELGLSQAQARALQQIAWETLAAEG</sequence>
<protein>
    <submittedName>
        <fullName evidence="2">PEP-CTERM sorting domain-containing protein</fullName>
    </submittedName>
</protein>
<dbReference type="SUPFAM" id="SSF52266">
    <property type="entry name" value="SGNH hydrolase"/>
    <property type="match status" value="1"/>
</dbReference>
<evidence type="ECO:0000256" key="1">
    <source>
        <dbReference type="SAM" id="SignalP"/>
    </source>
</evidence>
<comment type="caution">
    <text evidence="2">The sequence shown here is derived from an EMBL/GenBank/DDBJ whole genome shotgun (WGS) entry which is preliminary data.</text>
</comment>
<dbReference type="Gene3D" id="3.40.50.1110">
    <property type="entry name" value="SGNH hydrolase"/>
    <property type="match status" value="1"/>
</dbReference>
<dbReference type="EMBL" id="JAWJEJ010000001">
    <property type="protein sequence ID" value="MDV3455911.1"/>
    <property type="molecule type" value="Genomic_DNA"/>
</dbReference>
<dbReference type="Proteomes" id="UP001273531">
    <property type="component" value="Unassembled WGS sequence"/>
</dbReference>
<keyword evidence="3" id="KW-1185">Reference proteome</keyword>
<keyword evidence="1" id="KW-0732">Signal</keyword>
<organism evidence="2 3">
    <name type="scientific">Sphingomonas agrestis</name>
    <dbReference type="NCBI Taxonomy" id="3080540"/>
    <lineage>
        <taxon>Bacteria</taxon>
        <taxon>Pseudomonadati</taxon>
        <taxon>Pseudomonadota</taxon>
        <taxon>Alphaproteobacteria</taxon>
        <taxon>Sphingomonadales</taxon>
        <taxon>Sphingomonadaceae</taxon>
        <taxon>Sphingomonas</taxon>
    </lineage>
</organism>
<dbReference type="InterPro" id="IPR036514">
    <property type="entry name" value="SGNH_hydro_sf"/>
</dbReference>
<evidence type="ECO:0000313" key="3">
    <source>
        <dbReference type="Proteomes" id="UP001273531"/>
    </source>
</evidence>
<proteinExistence type="predicted"/>
<feature type="chain" id="PRO_5047337246" evidence="1">
    <location>
        <begin position="19"/>
        <end position="299"/>
    </location>
</feature>
<name>A0ABU3Y3C7_9SPHN</name>
<gene>
    <name evidence="2" type="ORF">RZN05_02870</name>
</gene>
<reference evidence="2 3" key="1">
    <citation type="submission" date="2023-10" db="EMBL/GenBank/DDBJ databases">
        <title>Sphingomonas sp. HF-S4 16S ribosomal RNA gene Genome sequencing and assembly.</title>
        <authorList>
            <person name="Lee H."/>
        </authorList>
    </citation>
    <scope>NUCLEOTIDE SEQUENCE [LARGE SCALE GENOMIC DNA]</scope>
    <source>
        <strain evidence="2 3">HF-S4</strain>
    </source>
</reference>
<evidence type="ECO:0000313" key="2">
    <source>
        <dbReference type="EMBL" id="MDV3455911.1"/>
    </source>
</evidence>